<dbReference type="PANTHER" id="PTHR43740:SF2">
    <property type="entry name" value="LEUCINE--TRNA LIGASE, MITOCHONDRIAL"/>
    <property type="match status" value="1"/>
</dbReference>
<sequence length="122" mass="13947">QWDTQPKSVIDSFVLLLSPFAPHLAEELWFRLGHAQSLAHEQFPEAKNEYLKESEIVLPVQINGKTRGTILVDKECSEDDVFQIAASDDRLSKYLDGKAIRKRIYVPGRILNVILDQQKART</sequence>
<comment type="catalytic activity">
    <reaction evidence="8">
        <text>tRNA(Leu) + L-leucine + ATP = L-leucyl-tRNA(Leu) + AMP + diphosphate</text>
        <dbReference type="Rhea" id="RHEA:11688"/>
        <dbReference type="Rhea" id="RHEA-COMP:9613"/>
        <dbReference type="Rhea" id="RHEA-COMP:9622"/>
        <dbReference type="ChEBI" id="CHEBI:30616"/>
        <dbReference type="ChEBI" id="CHEBI:33019"/>
        <dbReference type="ChEBI" id="CHEBI:57427"/>
        <dbReference type="ChEBI" id="CHEBI:78442"/>
        <dbReference type="ChEBI" id="CHEBI:78494"/>
        <dbReference type="ChEBI" id="CHEBI:456215"/>
        <dbReference type="EC" id="6.1.1.4"/>
    </reaction>
</comment>
<dbReference type="EC" id="6.1.1.4" evidence="2"/>
<evidence type="ECO:0000256" key="2">
    <source>
        <dbReference type="ARBA" id="ARBA00013164"/>
    </source>
</evidence>
<evidence type="ECO:0000256" key="5">
    <source>
        <dbReference type="ARBA" id="ARBA00022840"/>
    </source>
</evidence>
<reference evidence="10" key="5">
    <citation type="journal article" date="2021" name="G3 (Bethesda)">
        <title>Aegilops tauschii genome assembly Aet v5.0 features greater sequence contiguity and improved annotation.</title>
        <authorList>
            <person name="Wang L."/>
            <person name="Zhu T."/>
            <person name="Rodriguez J.C."/>
            <person name="Deal K.R."/>
            <person name="Dubcovsky J."/>
            <person name="McGuire P.E."/>
            <person name="Lux T."/>
            <person name="Spannagl M."/>
            <person name="Mayer K.F.X."/>
            <person name="Baldrich P."/>
            <person name="Meyers B.C."/>
            <person name="Huo N."/>
            <person name="Gu Y.Q."/>
            <person name="Zhou H."/>
            <person name="Devos K.M."/>
            <person name="Bennetzen J.L."/>
            <person name="Unver T."/>
            <person name="Budak H."/>
            <person name="Gulick P.J."/>
            <person name="Galiba G."/>
            <person name="Kalapos B."/>
            <person name="Nelson D.R."/>
            <person name="Li P."/>
            <person name="You F.M."/>
            <person name="Luo M.C."/>
            <person name="Dvorak J."/>
        </authorList>
    </citation>
    <scope>NUCLEOTIDE SEQUENCE [LARGE SCALE GENOMIC DNA]</scope>
    <source>
        <strain evidence="10">cv. AL8/78</strain>
    </source>
</reference>
<keyword evidence="7" id="KW-0030">Aminoacyl-tRNA synthetase</keyword>
<dbReference type="AlphaFoldDB" id="A0A453DRA4"/>
<keyword evidence="11" id="KW-1185">Reference proteome</keyword>
<keyword evidence="5" id="KW-0067">ATP-binding</keyword>
<evidence type="ECO:0000256" key="4">
    <source>
        <dbReference type="ARBA" id="ARBA00022741"/>
    </source>
</evidence>
<evidence type="ECO:0000313" key="11">
    <source>
        <dbReference type="Proteomes" id="UP000015105"/>
    </source>
</evidence>
<name>A0A453DRA4_AEGTS</name>
<evidence type="ECO:0000256" key="7">
    <source>
        <dbReference type="ARBA" id="ARBA00023146"/>
    </source>
</evidence>
<dbReference type="Gramene" id="AET3Gv20046800.37">
    <property type="protein sequence ID" value="AET3Gv20046800.37"/>
    <property type="gene ID" value="AET3Gv20046800"/>
</dbReference>
<dbReference type="Gene3D" id="1.10.730.10">
    <property type="entry name" value="Isoleucyl-tRNA Synthetase, Domain 1"/>
    <property type="match status" value="1"/>
</dbReference>
<feature type="domain" description="Methionyl/Valyl/Leucyl/Isoleucyl-tRNA synthetase anticodon-binding" evidence="9">
    <location>
        <begin position="8"/>
        <end position="74"/>
    </location>
</feature>
<dbReference type="Pfam" id="PF08264">
    <property type="entry name" value="Anticodon_1"/>
    <property type="match status" value="1"/>
</dbReference>
<keyword evidence="6" id="KW-0648">Protein biosynthesis</keyword>
<dbReference type="GO" id="GO:0005829">
    <property type="term" value="C:cytosol"/>
    <property type="evidence" value="ECO:0007669"/>
    <property type="project" value="TreeGrafter"/>
</dbReference>
<reference evidence="10" key="4">
    <citation type="submission" date="2019-03" db="UniProtKB">
        <authorList>
            <consortium name="EnsemblPlants"/>
        </authorList>
    </citation>
    <scope>IDENTIFICATION</scope>
</reference>
<organism evidence="10 11">
    <name type="scientific">Aegilops tauschii subsp. strangulata</name>
    <name type="common">Goatgrass</name>
    <dbReference type="NCBI Taxonomy" id="200361"/>
    <lineage>
        <taxon>Eukaryota</taxon>
        <taxon>Viridiplantae</taxon>
        <taxon>Streptophyta</taxon>
        <taxon>Embryophyta</taxon>
        <taxon>Tracheophyta</taxon>
        <taxon>Spermatophyta</taxon>
        <taxon>Magnoliopsida</taxon>
        <taxon>Liliopsida</taxon>
        <taxon>Poales</taxon>
        <taxon>Poaceae</taxon>
        <taxon>BOP clade</taxon>
        <taxon>Pooideae</taxon>
        <taxon>Triticodae</taxon>
        <taxon>Triticeae</taxon>
        <taxon>Triticinae</taxon>
        <taxon>Aegilops</taxon>
    </lineage>
</organism>
<dbReference type="PANTHER" id="PTHR43740">
    <property type="entry name" value="LEUCYL-TRNA SYNTHETASE"/>
    <property type="match status" value="1"/>
</dbReference>
<evidence type="ECO:0000313" key="10">
    <source>
        <dbReference type="EnsemblPlants" id="AET3Gv20046800.37"/>
    </source>
</evidence>
<keyword evidence="3" id="KW-0436">Ligase</keyword>
<dbReference type="GO" id="GO:0004823">
    <property type="term" value="F:leucine-tRNA ligase activity"/>
    <property type="evidence" value="ECO:0007669"/>
    <property type="project" value="UniProtKB-EC"/>
</dbReference>
<protein>
    <recommendedName>
        <fullName evidence="2">leucine--tRNA ligase</fullName>
        <ecNumber evidence="2">6.1.1.4</ecNumber>
    </recommendedName>
</protein>
<comment type="similarity">
    <text evidence="1">Belongs to the class-I aminoacyl-tRNA synthetase family.</text>
</comment>
<keyword evidence="4" id="KW-0547">Nucleotide-binding</keyword>
<accession>A0A453DRA4</accession>
<evidence type="ECO:0000256" key="1">
    <source>
        <dbReference type="ARBA" id="ARBA00005594"/>
    </source>
</evidence>
<dbReference type="InterPro" id="IPR009080">
    <property type="entry name" value="tRNAsynth_Ia_anticodon-bd"/>
</dbReference>
<evidence type="ECO:0000256" key="6">
    <source>
        <dbReference type="ARBA" id="ARBA00022917"/>
    </source>
</evidence>
<proteinExistence type="inferred from homology"/>
<reference evidence="11" key="1">
    <citation type="journal article" date="2014" name="Science">
        <title>Ancient hybridizations among the ancestral genomes of bread wheat.</title>
        <authorList>
            <consortium name="International Wheat Genome Sequencing Consortium,"/>
            <person name="Marcussen T."/>
            <person name="Sandve S.R."/>
            <person name="Heier L."/>
            <person name="Spannagl M."/>
            <person name="Pfeifer M."/>
            <person name="Jakobsen K.S."/>
            <person name="Wulff B.B."/>
            <person name="Steuernagel B."/>
            <person name="Mayer K.F."/>
            <person name="Olsen O.A."/>
        </authorList>
    </citation>
    <scope>NUCLEOTIDE SEQUENCE [LARGE SCALE GENOMIC DNA]</scope>
    <source>
        <strain evidence="11">cv. AL8/78</strain>
    </source>
</reference>
<reference evidence="11" key="2">
    <citation type="journal article" date="2017" name="Nat. Plants">
        <title>The Aegilops tauschii genome reveals multiple impacts of transposons.</title>
        <authorList>
            <person name="Zhao G."/>
            <person name="Zou C."/>
            <person name="Li K."/>
            <person name="Wang K."/>
            <person name="Li T."/>
            <person name="Gao L."/>
            <person name="Zhang X."/>
            <person name="Wang H."/>
            <person name="Yang Z."/>
            <person name="Liu X."/>
            <person name="Jiang W."/>
            <person name="Mao L."/>
            <person name="Kong X."/>
            <person name="Jiao Y."/>
            <person name="Jia J."/>
        </authorList>
    </citation>
    <scope>NUCLEOTIDE SEQUENCE [LARGE SCALE GENOMIC DNA]</scope>
    <source>
        <strain evidence="11">cv. AL8/78</strain>
    </source>
</reference>
<dbReference type="InterPro" id="IPR013155">
    <property type="entry name" value="M/V/L/I-tRNA-synth_anticd-bd"/>
</dbReference>
<dbReference type="GO" id="GO:0006429">
    <property type="term" value="P:leucyl-tRNA aminoacylation"/>
    <property type="evidence" value="ECO:0007669"/>
    <property type="project" value="InterPro"/>
</dbReference>
<dbReference type="GO" id="GO:0005524">
    <property type="term" value="F:ATP binding"/>
    <property type="evidence" value="ECO:0007669"/>
    <property type="project" value="UniProtKB-KW"/>
</dbReference>
<reference evidence="10" key="3">
    <citation type="journal article" date="2017" name="Nature">
        <title>Genome sequence of the progenitor of the wheat D genome Aegilops tauschii.</title>
        <authorList>
            <person name="Luo M.C."/>
            <person name="Gu Y.Q."/>
            <person name="Puiu D."/>
            <person name="Wang H."/>
            <person name="Twardziok S.O."/>
            <person name="Deal K.R."/>
            <person name="Huo N."/>
            <person name="Zhu T."/>
            <person name="Wang L."/>
            <person name="Wang Y."/>
            <person name="McGuire P.E."/>
            <person name="Liu S."/>
            <person name="Long H."/>
            <person name="Ramasamy R.K."/>
            <person name="Rodriguez J.C."/>
            <person name="Van S.L."/>
            <person name="Yuan L."/>
            <person name="Wang Z."/>
            <person name="Xia Z."/>
            <person name="Xiao L."/>
            <person name="Anderson O.D."/>
            <person name="Ouyang S."/>
            <person name="Liang Y."/>
            <person name="Zimin A.V."/>
            <person name="Pertea G."/>
            <person name="Qi P."/>
            <person name="Bennetzen J.L."/>
            <person name="Dai X."/>
            <person name="Dawson M.W."/>
            <person name="Muller H.G."/>
            <person name="Kugler K."/>
            <person name="Rivarola-Duarte L."/>
            <person name="Spannagl M."/>
            <person name="Mayer K.F.X."/>
            <person name="Lu F.H."/>
            <person name="Bevan M.W."/>
            <person name="Leroy P."/>
            <person name="Li P."/>
            <person name="You F.M."/>
            <person name="Sun Q."/>
            <person name="Liu Z."/>
            <person name="Lyons E."/>
            <person name="Wicker T."/>
            <person name="Salzberg S.L."/>
            <person name="Devos K.M."/>
            <person name="Dvorak J."/>
        </authorList>
    </citation>
    <scope>NUCLEOTIDE SEQUENCE [LARGE SCALE GENOMIC DNA]</scope>
    <source>
        <strain evidence="10">cv. AL8/78</strain>
    </source>
</reference>
<dbReference type="SUPFAM" id="SSF47323">
    <property type="entry name" value="Anticodon-binding domain of a subclass of class I aminoacyl-tRNA synthetases"/>
    <property type="match status" value="1"/>
</dbReference>
<dbReference type="InterPro" id="IPR002302">
    <property type="entry name" value="Leu-tRNA-ligase"/>
</dbReference>
<dbReference type="EnsemblPlants" id="AET3Gv20046800.37">
    <property type="protein sequence ID" value="AET3Gv20046800.37"/>
    <property type="gene ID" value="AET3Gv20046800"/>
</dbReference>
<evidence type="ECO:0000259" key="9">
    <source>
        <dbReference type="Pfam" id="PF08264"/>
    </source>
</evidence>
<evidence type="ECO:0000256" key="3">
    <source>
        <dbReference type="ARBA" id="ARBA00022598"/>
    </source>
</evidence>
<evidence type="ECO:0000256" key="8">
    <source>
        <dbReference type="ARBA" id="ARBA00047469"/>
    </source>
</evidence>
<dbReference type="Proteomes" id="UP000015105">
    <property type="component" value="Chromosome 3D"/>
</dbReference>